<feature type="transmembrane region" description="Helical" evidence="6">
    <location>
        <begin position="286"/>
        <end position="307"/>
    </location>
</feature>
<dbReference type="InterPro" id="IPR001851">
    <property type="entry name" value="ABC_transp_permease"/>
</dbReference>
<name>A0ABW2I4R2_9ACTN</name>
<dbReference type="Pfam" id="PF02653">
    <property type="entry name" value="BPD_transp_2"/>
    <property type="match status" value="1"/>
</dbReference>
<keyword evidence="3 6" id="KW-0812">Transmembrane</keyword>
<dbReference type="InterPro" id="IPR043428">
    <property type="entry name" value="LivM-like"/>
</dbReference>
<feature type="transmembrane region" description="Helical" evidence="6">
    <location>
        <begin position="243"/>
        <end position="274"/>
    </location>
</feature>
<comment type="caution">
    <text evidence="7">The sequence shown here is derived from an EMBL/GenBank/DDBJ whole genome shotgun (WGS) entry which is preliminary data.</text>
</comment>
<protein>
    <submittedName>
        <fullName evidence="7">Branched-chain amino acid ABC transporter permease</fullName>
    </submittedName>
</protein>
<sequence>MNTDFARRATVPAAWLVLLAVAAYLPFGVGGPTLVNLQQVIYTAVGVMSLNLLSGLAGQISIGQSAYIGLAAYATALLVQHAGWSYWAALPVAVLLAFVLGALTGLPALRITGIRLALTTLAIAIIFPTIPVKFSAQTGGTPGMNVDPLTAPASWGISTVAFNYWVLLAGLVVIWVIVRNVLDSRIGRSLLAVRDHQIAAHTVGINVSVTKVLVFGASAAVCGVAGWMFVVTNQFVAPGDFSVLLAIYLLAGMAIGGAGTLIGPIFGGLFIVYAPQSISSAGLSPLLTPLIYGVVLILILLVLPQGLGGLLAKLGARIRGPLPPTRVRPAPAPEVPAKELV</sequence>
<dbReference type="PANTHER" id="PTHR30482:SF20">
    <property type="entry name" value="HIGH-AFFINITY BRANCHED-CHAIN AMINO ACID TRANSPORT SYSTEM PERMEASE PROTEIN LIVM"/>
    <property type="match status" value="1"/>
</dbReference>
<feature type="transmembrane region" description="Helical" evidence="6">
    <location>
        <begin position="88"/>
        <end position="109"/>
    </location>
</feature>
<evidence type="ECO:0000256" key="4">
    <source>
        <dbReference type="ARBA" id="ARBA00022989"/>
    </source>
</evidence>
<evidence type="ECO:0000256" key="1">
    <source>
        <dbReference type="ARBA" id="ARBA00004651"/>
    </source>
</evidence>
<keyword evidence="5 6" id="KW-0472">Membrane</keyword>
<comment type="subcellular location">
    <subcellularLocation>
        <location evidence="1">Cell membrane</location>
        <topology evidence="1">Multi-pass membrane protein</topology>
    </subcellularLocation>
</comment>
<feature type="transmembrane region" description="Helical" evidence="6">
    <location>
        <begin position="212"/>
        <end position="231"/>
    </location>
</feature>
<evidence type="ECO:0000313" key="7">
    <source>
        <dbReference type="EMBL" id="MFC7279883.1"/>
    </source>
</evidence>
<evidence type="ECO:0000256" key="3">
    <source>
        <dbReference type="ARBA" id="ARBA00022692"/>
    </source>
</evidence>
<dbReference type="PANTHER" id="PTHR30482">
    <property type="entry name" value="HIGH-AFFINITY BRANCHED-CHAIN AMINO ACID TRANSPORT SYSTEM PERMEASE"/>
    <property type="match status" value="1"/>
</dbReference>
<evidence type="ECO:0000256" key="5">
    <source>
        <dbReference type="ARBA" id="ARBA00023136"/>
    </source>
</evidence>
<feature type="transmembrane region" description="Helical" evidence="6">
    <location>
        <begin position="154"/>
        <end position="178"/>
    </location>
</feature>
<feature type="transmembrane region" description="Helical" evidence="6">
    <location>
        <begin position="9"/>
        <end position="27"/>
    </location>
</feature>
<feature type="transmembrane region" description="Helical" evidence="6">
    <location>
        <begin position="116"/>
        <end position="134"/>
    </location>
</feature>
<dbReference type="EMBL" id="JBHTBJ010000064">
    <property type="protein sequence ID" value="MFC7279883.1"/>
    <property type="molecule type" value="Genomic_DNA"/>
</dbReference>
<keyword evidence="2" id="KW-1003">Cell membrane</keyword>
<evidence type="ECO:0000313" key="8">
    <source>
        <dbReference type="Proteomes" id="UP001596548"/>
    </source>
</evidence>
<gene>
    <name evidence="7" type="ORF">ACFQS1_38500</name>
</gene>
<keyword evidence="8" id="KW-1185">Reference proteome</keyword>
<organism evidence="7 8">
    <name type="scientific">Paractinoplanes rhizophilus</name>
    <dbReference type="NCBI Taxonomy" id="1416877"/>
    <lineage>
        <taxon>Bacteria</taxon>
        <taxon>Bacillati</taxon>
        <taxon>Actinomycetota</taxon>
        <taxon>Actinomycetes</taxon>
        <taxon>Micromonosporales</taxon>
        <taxon>Micromonosporaceae</taxon>
        <taxon>Paractinoplanes</taxon>
    </lineage>
</organism>
<evidence type="ECO:0000256" key="2">
    <source>
        <dbReference type="ARBA" id="ARBA00022475"/>
    </source>
</evidence>
<evidence type="ECO:0000256" key="6">
    <source>
        <dbReference type="SAM" id="Phobius"/>
    </source>
</evidence>
<reference evidence="8" key="1">
    <citation type="journal article" date="2019" name="Int. J. Syst. Evol. Microbiol.">
        <title>The Global Catalogue of Microorganisms (GCM) 10K type strain sequencing project: providing services to taxonomists for standard genome sequencing and annotation.</title>
        <authorList>
            <consortium name="The Broad Institute Genomics Platform"/>
            <consortium name="The Broad Institute Genome Sequencing Center for Infectious Disease"/>
            <person name="Wu L."/>
            <person name="Ma J."/>
        </authorList>
    </citation>
    <scope>NUCLEOTIDE SEQUENCE [LARGE SCALE GENOMIC DNA]</scope>
    <source>
        <strain evidence="8">XZYJT-10</strain>
    </source>
</reference>
<dbReference type="Proteomes" id="UP001596548">
    <property type="component" value="Unassembled WGS sequence"/>
</dbReference>
<keyword evidence="4 6" id="KW-1133">Transmembrane helix</keyword>
<proteinExistence type="predicted"/>
<dbReference type="RefSeq" id="WP_378977637.1">
    <property type="nucleotide sequence ID" value="NZ_JBHTBJ010000064.1"/>
</dbReference>
<accession>A0ABW2I4R2</accession>
<dbReference type="CDD" id="cd06581">
    <property type="entry name" value="TM_PBP1_LivM_like"/>
    <property type="match status" value="1"/>
</dbReference>